<evidence type="ECO:0000313" key="1">
    <source>
        <dbReference type="EMBL" id="KIH50331.1"/>
    </source>
</evidence>
<dbReference type="Proteomes" id="UP000054047">
    <property type="component" value="Unassembled WGS sequence"/>
</dbReference>
<organism evidence="1 2">
    <name type="scientific">Ancylostoma duodenale</name>
    <dbReference type="NCBI Taxonomy" id="51022"/>
    <lineage>
        <taxon>Eukaryota</taxon>
        <taxon>Metazoa</taxon>
        <taxon>Ecdysozoa</taxon>
        <taxon>Nematoda</taxon>
        <taxon>Chromadorea</taxon>
        <taxon>Rhabditida</taxon>
        <taxon>Rhabditina</taxon>
        <taxon>Rhabditomorpha</taxon>
        <taxon>Strongyloidea</taxon>
        <taxon>Ancylostomatidae</taxon>
        <taxon>Ancylostomatinae</taxon>
        <taxon>Ancylostoma</taxon>
    </lineage>
</organism>
<evidence type="ECO:0000313" key="2">
    <source>
        <dbReference type="Proteomes" id="UP000054047"/>
    </source>
</evidence>
<reference evidence="1 2" key="1">
    <citation type="submission" date="2013-12" db="EMBL/GenBank/DDBJ databases">
        <title>Draft genome of the parsitic nematode Ancylostoma duodenale.</title>
        <authorList>
            <person name="Mitreva M."/>
        </authorList>
    </citation>
    <scope>NUCLEOTIDE SEQUENCE [LARGE SCALE GENOMIC DNA]</scope>
    <source>
        <strain evidence="1 2">Zhejiang</strain>
    </source>
</reference>
<keyword evidence="2" id="KW-1185">Reference proteome</keyword>
<protein>
    <submittedName>
        <fullName evidence="1">Uncharacterized protein</fullName>
    </submittedName>
</protein>
<proteinExistence type="predicted"/>
<dbReference type="OrthoDB" id="5865374at2759"/>
<sequence length="105" mass="11866">MQFMGRIADILQEAGHDVVLFDLPKEVSAGMDPMNLNVWDQNSRSIVRQIEMLGKLTEVQIQSCDLLLGDNRTMEQLSKEHFDAGISELLAVCGFGLFNVSEFYR</sequence>
<name>A0A0C2FZT4_9BILA</name>
<dbReference type="EMBL" id="KN750042">
    <property type="protein sequence ID" value="KIH50331.1"/>
    <property type="molecule type" value="Genomic_DNA"/>
</dbReference>
<gene>
    <name evidence="1" type="ORF">ANCDUO_19591</name>
</gene>
<accession>A0A0C2FZT4</accession>
<dbReference type="AlphaFoldDB" id="A0A0C2FZT4"/>